<comment type="catalytic activity">
    <reaction evidence="6">
        <text>cytidine(1402) in 16S rRNA + S-adenosyl-L-methionine = 2'-O-methylcytidine(1402) in 16S rRNA + S-adenosyl-L-homocysteine + H(+)</text>
        <dbReference type="Rhea" id="RHEA:42924"/>
        <dbReference type="Rhea" id="RHEA-COMP:10285"/>
        <dbReference type="Rhea" id="RHEA-COMP:10286"/>
        <dbReference type="ChEBI" id="CHEBI:15378"/>
        <dbReference type="ChEBI" id="CHEBI:57856"/>
        <dbReference type="ChEBI" id="CHEBI:59789"/>
        <dbReference type="ChEBI" id="CHEBI:74495"/>
        <dbReference type="ChEBI" id="CHEBI:82748"/>
        <dbReference type="EC" id="2.1.1.198"/>
    </reaction>
</comment>
<dbReference type="InterPro" id="IPR008189">
    <property type="entry name" value="rRNA_ssu_MeTfrase_I"/>
</dbReference>
<protein>
    <recommendedName>
        <fullName evidence="6">Ribosomal RNA small subunit methyltransferase I</fullName>
        <ecNumber evidence="6">2.1.1.198</ecNumber>
    </recommendedName>
    <alternativeName>
        <fullName evidence="6">16S rRNA 2'-O-ribose C1402 methyltransferase</fullName>
    </alternativeName>
    <alternativeName>
        <fullName evidence="6">rRNA (cytidine-2'-O-)-methyltransferase RsmI</fullName>
    </alternativeName>
</protein>
<comment type="similarity">
    <text evidence="6">Belongs to the methyltransferase superfamily. RsmI family.</text>
</comment>
<dbReference type="FunFam" id="3.30.950.10:FF:000002">
    <property type="entry name" value="Ribosomal RNA small subunit methyltransferase I"/>
    <property type="match status" value="1"/>
</dbReference>
<dbReference type="Pfam" id="PF00590">
    <property type="entry name" value="TP_methylase"/>
    <property type="match status" value="1"/>
</dbReference>
<dbReference type="Proteomes" id="UP000179344">
    <property type="component" value="Unassembled WGS sequence"/>
</dbReference>
<evidence type="ECO:0000256" key="2">
    <source>
        <dbReference type="ARBA" id="ARBA00022552"/>
    </source>
</evidence>
<comment type="function">
    <text evidence="6">Catalyzes the 2'-O-methylation of the ribose of cytidine 1402 (C1402) in 16S rRNA.</text>
</comment>
<dbReference type="EC" id="2.1.1.198" evidence="6"/>
<dbReference type="Gene3D" id="3.30.950.10">
    <property type="entry name" value="Methyltransferase, Cobalt-precorrin-4 Transmethylase, Domain 2"/>
    <property type="match status" value="1"/>
</dbReference>
<dbReference type="InterPro" id="IPR014777">
    <property type="entry name" value="4pyrrole_Mease_sub1"/>
</dbReference>
<dbReference type="InterPro" id="IPR018063">
    <property type="entry name" value="SAM_MeTrfase_RsmI_CS"/>
</dbReference>
<keyword evidence="3 6" id="KW-0489">Methyltransferase</keyword>
<gene>
    <name evidence="6" type="primary">rsmI</name>
    <name evidence="9" type="ORF">A2V92_01745</name>
</gene>
<evidence type="ECO:0000259" key="8">
    <source>
        <dbReference type="Pfam" id="PF23016"/>
    </source>
</evidence>
<evidence type="ECO:0000256" key="6">
    <source>
        <dbReference type="HAMAP-Rule" id="MF_01877"/>
    </source>
</evidence>
<evidence type="ECO:0000256" key="4">
    <source>
        <dbReference type="ARBA" id="ARBA00022679"/>
    </source>
</evidence>
<proteinExistence type="inferred from homology"/>
<evidence type="ECO:0000259" key="7">
    <source>
        <dbReference type="Pfam" id="PF00590"/>
    </source>
</evidence>
<dbReference type="CDD" id="cd11648">
    <property type="entry name" value="RsmI"/>
    <property type="match status" value="1"/>
</dbReference>
<sequence>MAAKVSDRGGRVSNRAVLYVVATPIGNLEDMTPRAVRVLSSVDLIAAEDTRHSAGLLRHFGVTTGTAAVHEHNEREQIPRLIELLRSGKSIALISDAGTPLVSDPGFRLVRAARAAGVDVVPVPGACAAVAALSVAGLPSDRFAFEGFPPAKAAARRALFAGVHGEPRTLVFYEVPHRIVESLADMASVFGAERPAVFARELTKQFETVRAGTLAELHDWARSDPNQQRGEIVVLVHGAPAEDARAGDAEAERILQLLMAELPISRAAALAAGITGRKKNLLYDRALALAGAGAKPPAPRRKKQQ</sequence>
<dbReference type="PIRSF" id="PIRSF005917">
    <property type="entry name" value="MTase_YraL"/>
    <property type="match status" value="1"/>
</dbReference>
<feature type="domain" description="RsmI HTH" evidence="8">
    <location>
        <begin position="246"/>
        <end position="289"/>
    </location>
</feature>
<dbReference type="InterPro" id="IPR014776">
    <property type="entry name" value="4pyrrole_Mease_sub2"/>
</dbReference>
<reference evidence="9 10" key="1">
    <citation type="journal article" date="2016" name="Nat. Commun.">
        <title>Thousands of microbial genomes shed light on interconnected biogeochemical processes in an aquifer system.</title>
        <authorList>
            <person name="Anantharaman K."/>
            <person name="Brown C.T."/>
            <person name="Hug L.A."/>
            <person name="Sharon I."/>
            <person name="Castelle C.J."/>
            <person name="Probst A.J."/>
            <person name="Thomas B.C."/>
            <person name="Singh A."/>
            <person name="Wilkins M.J."/>
            <person name="Karaoz U."/>
            <person name="Brodie E.L."/>
            <person name="Williams K.H."/>
            <person name="Hubbard S.S."/>
            <person name="Banfield J.F."/>
        </authorList>
    </citation>
    <scope>NUCLEOTIDE SEQUENCE [LARGE SCALE GENOMIC DNA]</scope>
</reference>
<comment type="subcellular location">
    <subcellularLocation>
        <location evidence="6">Cytoplasm</location>
    </subcellularLocation>
</comment>
<accession>A0A1F6TCS6</accession>
<dbReference type="InterPro" id="IPR035996">
    <property type="entry name" value="4pyrrol_Methylase_sf"/>
</dbReference>
<organism evidence="9 10">
    <name type="scientific">Candidatus Muproteobacteria bacterium RBG_16_65_31</name>
    <dbReference type="NCBI Taxonomy" id="1817759"/>
    <lineage>
        <taxon>Bacteria</taxon>
        <taxon>Pseudomonadati</taxon>
        <taxon>Pseudomonadota</taxon>
        <taxon>Candidatus Muproteobacteria</taxon>
    </lineage>
</organism>
<evidence type="ECO:0000313" key="10">
    <source>
        <dbReference type="Proteomes" id="UP000179344"/>
    </source>
</evidence>
<evidence type="ECO:0000256" key="5">
    <source>
        <dbReference type="ARBA" id="ARBA00022691"/>
    </source>
</evidence>
<dbReference type="InterPro" id="IPR053910">
    <property type="entry name" value="RsmI_HTH"/>
</dbReference>
<dbReference type="PANTHER" id="PTHR46111">
    <property type="entry name" value="RIBOSOMAL RNA SMALL SUBUNIT METHYLTRANSFERASE I"/>
    <property type="match status" value="1"/>
</dbReference>
<evidence type="ECO:0000256" key="1">
    <source>
        <dbReference type="ARBA" id="ARBA00022490"/>
    </source>
</evidence>
<dbReference type="HAMAP" id="MF_01877">
    <property type="entry name" value="16SrRNA_methyltr_I"/>
    <property type="match status" value="1"/>
</dbReference>
<dbReference type="PROSITE" id="PS01296">
    <property type="entry name" value="RSMI"/>
    <property type="match status" value="1"/>
</dbReference>
<dbReference type="SUPFAM" id="SSF53790">
    <property type="entry name" value="Tetrapyrrole methylase"/>
    <property type="match status" value="1"/>
</dbReference>
<feature type="domain" description="Tetrapyrrole methylase" evidence="7">
    <location>
        <begin position="18"/>
        <end position="217"/>
    </location>
</feature>
<keyword evidence="4 6" id="KW-0808">Transferase</keyword>
<evidence type="ECO:0000313" key="9">
    <source>
        <dbReference type="EMBL" id="OGI42892.1"/>
    </source>
</evidence>
<dbReference type="EMBL" id="MFST01000136">
    <property type="protein sequence ID" value="OGI42892.1"/>
    <property type="molecule type" value="Genomic_DNA"/>
</dbReference>
<dbReference type="NCBIfam" id="TIGR00096">
    <property type="entry name" value="16S rRNA (cytidine(1402)-2'-O)-methyltransferase"/>
    <property type="match status" value="1"/>
</dbReference>
<evidence type="ECO:0000256" key="3">
    <source>
        <dbReference type="ARBA" id="ARBA00022603"/>
    </source>
</evidence>
<keyword evidence="1 6" id="KW-0963">Cytoplasm</keyword>
<dbReference type="AlphaFoldDB" id="A0A1F6TCS6"/>
<keyword evidence="5 6" id="KW-0949">S-adenosyl-L-methionine</keyword>
<name>A0A1F6TCS6_9PROT</name>
<keyword evidence="2 6" id="KW-0698">rRNA processing</keyword>
<dbReference type="PANTHER" id="PTHR46111:SF1">
    <property type="entry name" value="RIBOSOMAL RNA SMALL SUBUNIT METHYLTRANSFERASE I"/>
    <property type="match status" value="1"/>
</dbReference>
<dbReference type="GO" id="GO:0005737">
    <property type="term" value="C:cytoplasm"/>
    <property type="evidence" value="ECO:0007669"/>
    <property type="project" value="UniProtKB-SubCell"/>
</dbReference>
<dbReference type="Gene3D" id="3.40.1010.10">
    <property type="entry name" value="Cobalt-precorrin-4 Transmethylase, Domain 1"/>
    <property type="match status" value="1"/>
</dbReference>
<dbReference type="FunFam" id="3.40.1010.10:FF:000002">
    <property type="entry name" value="Ribosomal RNA small subunit methyltransferase I"/>
    <property type="match status" value="1"/>
</dbReference>
<dbReference type="InterPro" id="IPR000878">
    <property type="entry name" value="4pyrrol_Mease"/>
</dbReference>
<dbReference type="GO" id="GO:0070677">
    <property type="term" value="F:rRNA (cytosine-2'-O-)-methyltransferase activity"/>
    <property type="evidence" value="ECO:0007669"/>
    <property type="project" value="UniProtKB-UniRule"/>
</dbReference>
<comment type="caution">
    <text evidence="9">The sequence shown here is derived from an EMBL/GenBank/DDBJ whole genome shotgun (WGS) entry which is preliminary data.</text>
</comment>
<dbReference type="Pfam" id="PF23016">
    <property type="entry name" value="RsmI_C"/>
    <property type="match status" value="1"/>
</dbReference>